<name>A0A134BCU1_9PORP</name>
<protein>
    <submittedName>
        <fullName evidence="2">Uncharacterized protein</fullName>
    </submittedName>
</protein>
<evidence type="ECO:0000256" key="1">
    <source>
        <dbReference type="SAM" id="MobiDB-lite"/>
    </source>
</evidence>
<proteinExistence type="predicted"/>
<evidence type="ECO:0000313" key="2">
    <source>
        <dbReference type="EMBL" id="KXB77773.1"/>
    </source>
</evidence>
<reference evidence="3" key="1">
    <citation type="submission" date="2016-01" db="EMBL/GenBank/DDBJ databases">
        <authorList>
            <person name="Mitreva M."/>
            <person name="Pepin K.H."/>
            <person name="Mihindukulasuriya K.A."/>
            <person name="Fulton R."/>
            <person name="Fronick C."/>
            <person name="O'Laughlin M."/>
            <person name="Miner T."/>
            <person name="Herter B."/>
            <person name="Rosa B.A."/>
            <person name="Cordes M."/>
            <person name="Tomlinson C."/>
            <person name="Wollam A."/>
            <person name="Palsikar V.B."/>
            <person name="Mardis E.R."/>
            <person name="Wilson R.K."/>
        </authorList>
    </citation>
    <scope>NUCLEOTIDE SEQUENCE [LARGE SCALE GENOMIC DNA]</scope>
    <source>
        <strain evidence="3">KA00683</strain>
    </source>
</reference>
<feature type="compositionally biased region" description="Polar residues" evidence="1">
    <location>
        <begin position="1"/>
        <end position="13"/>
    </location>
</feature>
<feature type="region of interest" description="Disordered" evidence="1">
    <location>
        <begin position="1"/>
        <end position="23"/>
    </location>
</feature>
<organism evidence="2 3">
    <name type="scientific">Porphyromonas somerae</name>
    <dbReference type="NCBI Taxonomy" id="322095"/>
    <lineage>
        <taxon>Bacteria</taxon>
        <taxon>Pseudomonadati</taxon>
        <taxon>Bacteroidota</taxon>
        <taxon>Bacteroidia</taxon>
        <taxon>Bacteroidales</taxon>
        <taxon>Porphyromonadaceae</taxon>
        <taxon>Porphyromonas</taxon>
    </lineage>
</organism>
<dbReference type="EMBL" id="LSDK01000028">
    <property type="protein sequence ID" value="KXB77773.1"/>
    <property type="molecule type" value="Genomic_DNA"/>
</dbReference>
<dbReference type="Proteomes" id="UP000070224">
    <property type="component" value="Unassembled WGS sequence"/>
</dbReference>
<keyword evidence="3" id="KW-1185">Reference proteome</keyword>
<sequence>MTSTAPTADQYGSFSPPYKSAVRLPHRGDRRTACLLPYI</sequence>
<dbReference type="AlphaFoldDB" id="A0A134BCU1"/>
<gene>
    <name evidence="2" type="ORF">HMPREF3185_00371</name>
</gene>
<accession>A0A134BCU1</accession>
<evidence type="ECO:0000313" key="3">
    <source>
        <dbReference type="Proteomes" id="UP000070224"/>
    </source>
</evidence>
<dbReference type="PATRIC" id="fig|322095.3.peg.369"/>
<comment type="caution">
    <text evidence="2">The sequence shown here is derived from an EMBL/GenBank/DDBJ whole genome shotgun (WGS) entry which is preliminary data.</text>
</comment>